<dbReference type="RefSeq" id="WP_092347126.1">
    <property type="nucleotide sequence ID" value="NZ_CZVW01000002.1"/>
</dbReference>
<name>A0A0P1MMH4_9BACT</name>
<dbReference type="OrthoDB" id="9807105at2"/>
<dbReference type="Proteomes" id="UP000199197">
    <property type="component" value="Unassembled WGS sequence"/>
</dbReference>
<dbReference type="AlphaFoldDB" id="A0A0P1MMH4"/>
<keyword evidence="2" id="KW-1185">Reference proteome</keyword>
<protein>
    <submittedName>
        <fullName evidence="1">Uncharacterized protein</fullName>
    </submittedName>
</protein>
<proteinExistence type="predicted"/>
<dbReference type="EMBL" id="CZVW01000002">
    <property type="protein sequence ID" value="CUS96981.1"/>
    <property type="molecule type" value="Genomic_DNA"/>
</dbReference>
<evidence type="ECO:0000313" key="1">
    <source>
        <dbReference type="EMBL" id="CUS96981.1"/>
    </source>
</evidence>
<reference evidence="2" key="1">
    <citation type="submission" date="2015-11" db="EMBL/GenBank/DDBJ databases">
        <authorList>
            <person name="Varghese N."/>
        </authorList>
    </citation>
    <scope>NUCLEOTIDE SEQUENCE [LARGE SCALE GENOMIC DNA]</scope>
    <source>
        <strain evidence="2">JGI-23</strain>
    </source>
</reference>
<evidence type="ECO:0000313" key="2">
    <source>
        <dbReference type="Proteomes" id="UP000199197"/>
    </source>
</evidence>
<sequence>MRLIFMTLIFVFGCYVAGSIGESFTVKGKIYVSGNEPFTELAIQSENGKVYLISKNSPVYGELWKNQGNVVVVEVTKTETAGMEKGKIFVKSFKVISK</sequence>
<organism evidence="1 2">
    <name type="scientific">Candidatus Chryseopegocella kryptomonas</name>
    <dbReference type="NCBI Taxonomy" id="1633643"/>
    <lineage>
        <taxon>Bacteria</taxon>
        <taxon>Pseudomonadati</taxon>
        <taxon>Candidatus Kryptoniota</taxon>
        <taxon>Candidatus Chryseopegocella</taxon>
    </lineage>
</organism>
<accession>A0A0P1MMH4</accession>
<gene>
    <name evidence="1" type="ORF">JGI23_00217</name>
</gene>